<gene>
    <name evidence="3" type="ORF">KC01_LOCUS40223</name>
</gene>
<proteinExistence type="predicted"/>
<dbReference type="Proteomes" id="UP001497482">
    <property type="component" value="Chromosome 8"/>
</dbReference>
<feature type="region of interest" description="Disordered" evidence="2">
    <location>
        <begin position="1"/>
        <end position="27"/>
    </location>
</feature>
<keyword evidence="1" id="KW-0727">SH2 domain</keyword>
<feature type="compositionally biased region" description="Low complexity" evidence="2">
    <location>
        <begin position="128"/>
        <end position="138"/>
    </location>
</feature>
<organism evidence="3 4">
    <name type="scientific">Knipowitschia caucasica</name>
    <name type="common">Caucasian dwarf goby</name>
    <name type="synonym">Pomatoschistus caucasicus</name>
    <dbReference type="NCBI Taxonomy" id="637954"/>
    <lineage>
        <taxon>Eukaryota</taxon>
        <taxon>Metazoa</taxon>
        <taxon>Chordata</taxon>
        <taxon>Craniata</taxon>
        <taxon>Vertebrata</taxon>
        <taxon>Euteleostomi</taxon>
        <taxon>Actinopterygii</taxon>
        <taxon>Neopterygii</taxon>
        <taxon>Teleostei</taxon>
        <taxon>Neoteleostei</taxon>
        <taxon>Acanthomorphata</taxon>
        <taxon>Gobiaria</taxon>
        <taxon>Gobiiformes</taxon>
        <taxon>Gobioidei</taxon>
        <taxon>Gobiidae</taxon>
        <taxon>Gobiinae</taxon>
        <taxon>Knipowitschia</taxon>
    </lineage>
</organism>
<accession>A0AAV2MLF4</accession>
<evidence type="ECO:0000256" key="1">
    <source>
        <dbReference type="ARBA" id="ARBA00022999"/>
    </source>
</evidence>
<dbReference type="PANTHER" id="PTHR14388:SF5">
    <property type="entry name" value="SH2 DOMAIN-CONTAINING PROTEIN 4A"/>
    <property type="match status" value="1"/>
</dbReference>
<evidence type="ECO:0000313" key="4">
    <source>
        <dbReference type="Proteomes" id="UP001497482"/>
    </source>
</evidence>
<dbReference type="PANTHER" id="PTHR14388">
    <property type="entry name" value="T CELL-SPECIFIC ADAPTER PROTEIN TSAD"/>
    <property type="match status" value="1"/>
</dbReference>
<dbReference type="AlphaFoldDB" id="A0AAV2MLF4"/>
<feature type="compositionally biased region" description="Polar residues" evidence="2">
    <location>
        <begin position="185"/>
        <end position="194"/>
    </location>
</feature>
<protein>
    <submittedName>
        <fullName evidence="3">Uncharacterized protein</fullName>
    </submittedName>
</protein>
<evidence type="ECO:0000256" key="2">
    <source>
        <dbReference type="SAM" id="MobiDB-lite"/>
    </source>
</evidence>
<sequence length="212" mass="23870">MREEQVRRWRLREEEEEEEEQQQRSGLGYCSQTRTVKSKQVRWLLGRDGDVSVMVIGETDEFRGCKLLQNINNRLRGDNLNGIQTQRSGNQEEEPGYNRTHTADDLLLSPPVSSEEDMDLKESDSSDSDSGSGTEAPPLYRPHPRLHRAPLEDGPLDTPDRDLVTVEKPPSSSGRVAELRKAFASDNSALSSCSKPPIPTKPVHLQRPTCIH</sequence>
<feature type="region of interest" description="Disordered" evidence="2">
    <location>
        <begin position="77"/>
        <end position="212"/>
    </location>
</feature>
<reference evidence="3 4" key="1">
    <citation type="submission" date="2024-04" db="EMBL/GenBank/DDBJ databases">
        <authorList>
            <person name="Waldvogel A.-M."/>
            <person name="Schoenle A."/>
        </authorList>
    </citation>
    <scope>NUCLEOTIDE SEQUENCE [LARGE SCALE GENOMIC DNA]</scope>
</reference>
<name>A0AAV2MLF4_KNICA</name>
<dbReference type="GO" id="GO:0005737">
    <property type="term" value="C:cytoplasm"/>
    <property type="evidence" value="ECO:0007669"/>
    <property type="project" value="TreeGrafter"/>
</dbReference>
<feature type="compositionally biased region" description="Basic and acidic residues" evidence="2">
    <location>
        <begin position="1"/>
        <end position="13"/>
    </location>
</feature>
<dbReference type="EMBL" id="OZ035830">
    <property type="protein sequence ID" value="CAL1614147.1"/>
    <property type="molecule type" value="Genomic_DNA"/>
</dbReference>
<keyword evidence="4" id="KW-1185">Reference proteome</keyword>
<evidence type="ECO:0000313" key="3">
    <source>
        <dbReference type="EMBL" id="CAL1614147.1"/>
    </source>
</evidence>